<dbReference type="InterPro" id="IPR001469">
    <property type="entry name" value="ATP_synth_F1_dsu/esu"/>
</dbReference>
<evidence type="ECO:0000256" key="4">
    <source>
        <dbReference type="ARBA" id="ARBA00022448"/>
    </source>
</evidence>
<evidence type="ECO:0000256" key="7">
    <source>
        <dbReference type="ARBA" id="ARBA00023065"/>
    </source>
</evidence>
<evidence type="ECO:0000256" key="8">
    <source>
        <dbReference type="ARBA" id="ARBA00023136"/>
    </source>
</evidence>
<feature type="domain" description="ATP synthase F1 complex delta/epsilon subunit N-terminal" evidence="15">
    <location>
        <begin position="3"/>
        <end position="81"/>
    </location>
</feature>
<feature type="domain" description="ATP synthase epsilon subunit C-terminal" evidence="14">
    <location>
        <begin position="86"/>
        <end position="135"/>
    </location>
</feature>
<dbReference type="Gene3D" id="1.20.5.440">
    <property type="entry name" value="ATP synthase delta/epsilon subunit, C-terminal domain"/>
    <property type="match status" value="1"/>
</dbReference>
<comment type="subcellular location">
    <subcellularLocation>
        <location evidence="2 11">Cell membrane</location>
        <topology evidence="2 11">Peripheral membrane protein</topology>
    </subcellularLocation>
</comment>
<evidence type="ECO:0000256" key="12">
    <source>
        <dbReference type="RuleBase" id="RU003656"/>
    </source>
</evidence>
<dbReference type="InterPro" id="IPR036771">
    <property type="entry name" value="ATPsynth_dsu/esu_N"/>
</dbReference>
<evidence type="ECO:0000313" key="17">
    <source>
        <dbReference type="Proteomes" id="UP000223071"/>
    </source>
</evidence>
<dbReference type="PANTHER" id="PTHR13822">
    <property type="entry name" value="ATP SYNTHASE DELTA/EPSILON CHAIN"/>
    <property type="match status" value="1"/>
</dbReference>
<dbReference type="FunFam" id="1.20.5.440:FF:000001">
    <property type="entry name" value="ATP synthase epsilon chain"/>
    <property type="match status" value="1"/>
</dbReference>
<evidence type="ECO:0000256" key="5">
    <source>
        <dbReference type="ARBA" id="ARBA00022475"/>
    </source>
</evidence>
<evidence type="ECO:0000313" key="16">
    <source>
        <dbReference type="EMBL" id="PFG74405.1"/>
    </source>
</evidence>
<proteinExistence type="inferred from homology"/>
<dbReference type="EMBL" id="PDJQ01000001">
    <property type="protein sequence ID" value="PFG74405.1"/>
    <property type="molecule type" value="Genomic_DNA"/>
</dbReference>
<evidence type="ECO:0000256" key="1">
    <source>
        <dbReference type="ARBA" id="ARBA00003543"/>
    </source>
</evidence>
<feature type="coiled-coil region" evidence="13">
    <location>
        <begin position="83"/>
        <end position="137"/>
    </location>
</feature>
<sequence>MPLTVELITAERVVRVEQGVDALIVPGAEGQLAIYPKHAALMTTLEPGEMIIRRAGQEEAFVVTGGFLEVRNDHVTILADASEAAEEIDIARAEEARRRAEERIRRYREQADRDVDLARAQAALQRALLRLRVAEQRRRRTTGRPQV</sequence>
<dbReference type="Pfam" id="PF02823">
    <property type="entry name" value="ATP-synt_DE_N"/>
    <property type="match status" value="1"/>
</dbReference>
<dbReference type="Pfam" id="PF00401">
    <property type="entry name" value="ATP-synt_DE"/>
    <property type="match status" value="1"/>
</dbReference>
<accession>A0A2A9HHD5</accession>
<name>A0A2A9HHD5_TEPT2</name>
<dbReference type="Proteomes" id="UP000223071">
    <property type="component" value="Unassembled WGS sequence"/>
</dbReference>
<dbReference type="InterPro" id="IPR036794">
    <property type="entry name" value="ATP_F1_dsu/esu_C_sf"/>
</dbReference>
<comment type="function">
    <text evidence="1 11">Produces ATP from ADP in the presence of a proton gradient across the membrane.</text>
</comment>
<evidence type="ECO:0000256" key="9">
    <source>
        <dbReference type="ARBA" id="ARBA00023196"/>
    </source>
</evidence>
<evidence type="ECO:0000256" key="13">
    <source>
        <dbReference type="SAM" id="Coils"/>
    </source>
</evidence>
<evidence type="ECO:0000259" key="14">
    <source>
        <dbReference type="Pfam" id="PF00401"/>
    </source>
</evidence>
<dbReference type="RefSeq" id="WP_098503795.1">
    <property type="nucleotide sequence ID" value="NZ_PDJQ01000001.1"/>
</dbReference>
<gene>
    <name evidence="11" type="primary">atpC</name>
    <name evidence="16" type="ORF">A9A59_1629</name>
</gene>
<dbReference type="InterPro" id="IPR020546">
    <property type="entry name" value="ATP_synth_F1_dsu/esu_N"/>
</dbReference>
<keyword evidence="8 11" id="KW-0472">Membrane</keyword>
<dbReference type="SUPFAM" id="SSF46604">
    <property type="entry name" value="Epsilon subunit of F1F0-ATP synthase C-terminal domain"/>
    <property type="match status" value="1"/>
</dbReference>
<evidence type="ECO:0000256" key="6">
    <source>
        <dbReference type="ARBA" id="ARBA00022781"/>
    </source>
</evidence>
<organism evidence="16 17">
    <name type="scientific">Tepidiforma thermophila (strain KCTC 52669 / CGMCC 1.13589 / G233)</name>
    <dbReference type="NCBI Taxonomy" id="2761530"/>
    <lineage>
        <taxon>Bacteria</taxon>
        <taxon>Bacillati</taxon>
        <taxon>Chloroflexota</taxon>
        <taxon>Tepidiformia</taxon>
        <taxon>Tepidiformales</taxon>
        <taxon>Tepidiformaceae</taxon>
        <taxon>Tepidiforma</taxon>
    </lineage>
</organism>
<dbReference type="GO" id="GO:0046933">
    <property type="term" value="F:proton-transporting ATP synthase activity, rotational mechanism"/>
    <property type="evidence" value="ECO:0007669"/>
    <property type="project" value="UniProtKB-UniRule"/>
</dbReference>
<keyword evidence="5 11" id="KW-1003">Cell membrane</keyword>
<keyword evidence="17" id="KW-1185">Reference proteome</keyword>
<dbReference type="GO" id="GO:0005886">
    <property type="term" value="C:plasma membrane"/>
    <property type="evidence" value="ECO:0007669"/>
    <property type="project" value="UniProtKB-SubCell"/>
</dbReference>
<dbReference type="HAMAP" id="MF_00530">
    <property type="entry name" value="ATP_synth_epsil_bac"/>
    <property type="match status" value="1"/>
</dbReference>
<dbReference type="PANTHER" id="PTHR13822:SF10">
    <property type="entry name" value="ATP SYNTHASE EPSILON CHAIN, CHLOROPLASTIC"/>
    <property type="match status" value="1"/>
</dbReference>
<dbReference type="NCBIfam" id="NF009980">
    <property type="entry name" value="PRK13446.1"/>
    <property type="match status" value="1"/>
</dbReference>
<evidence type="ECO:0000259" key="15">
    <source>
        <dbReference type="Pfam" id="PF02823"/>
    </source>
</evidence>
<dbReference type="GO" id="GO:0045259">
    <property type="term" value="C:proton-transporting ATP synthase complex"/>
    <property type="evidence" value="ECO:0007669"/>
    <property type="project" value="UniProtKB-KW"/>
</dbReference>
<dbReference type="InterPro" id="IPR020547">
    <property type="entry name" value="ATP_synth_F1_esu_C"/>
</dbReference>
<evidence type="ECO:0000256" key="10">
    <source>
        <dbReference type="ARBA" id="ARBA00023310"/>
    </source>
</evidence>
<dbReference type="SUPFAM" id="SSF51344">
    <property type="entry name" value="Epsilon subunit of F1F0-ATP synthase N-terminal domain"/>
    <property type="match status" value="1"/>
</dbReference>
<dbReference type="GO" id="GO:0005524">
    <property type="term" value="F:ATP binding"/>
    <property type="evidence" value="ECO:0007669"/>
    <property type="project" value="UniProtKB-UniRule"/>
</dbReference>
<keyword evidence="10 11" id="KW-0066">ATP synthesis</keyword>
<evidence type="ECO:0000256" key="11">
    <source>
        <dbReference type="HAMAP-Rule" id="MF_00530"/>
    </source>
</evidence>
<keyword evidence="4 11" id="KW-0813">Transport</keyword>
<protein>
    <recommendedName>
        <fullName evidence="11">ATP synthase epsilon chain</fullName>
    </recommendedName>
    <alternativeName>
        <fullName evidence="11">ATP synthase F1 sector epsilon subunit</fullName>
    </alternativeName>
    <alternativeName>
        <fullName evidence="11">F-ATPase epsilon subunit</fullName>
    </alternativeName>
</protein>
<dbReference type="NCBIfam" id="TIGR01216">
    <property type="entry name" value="ATP_synt_epsi"/>
    <property type="match status" value="1"/>
</dbReference>
<keyword evidence="6 11" id="KW-0375">Hydrogen ion transport</keyword>
<evidence type="ECO:0000256" key="3">
    <source>
        <dbReference type="ARBA" id="ARBA00005712"/>
    </source>
</evidence>
<keyword evidence="9 11" id="KW-0139">CF(1)</keyword>
<keyword evidence="7 11" id="KW-0406">Ion transport</keyword>
<keyword evidence="13" id="KW-0175">Coiled coil</keyword>
<comment type="caution">
    <text evidence="16">The sequence shown here is derived from an EMBL/GenBank/DDBJ whole genome shotgun (WGS) entry which is preliminary data.</text>
</comment>
<evidence type="ECO:0000256" key="2">
    <source>
        <dbReference type="ARBA" id="ARBA00004202"/>
    </source>
</evidence>
<dbReference type="CDD" id="cd12152">
    <property type="entry name" value="F1-ATPase_delta"/>
    <property type="match status" value="1"/>
</dbReference>
<comment type="similarity">
    <text evidence="3 11 12">Belongs to the ATPase epsilon chain family.</text>
</comment>
<comment type="subunit">
    <text evidence="11 12">F-type ATPases have 2 components, CF(1) - the catalytic core - and CF(0) - the membrane proton channel. CF(1) has five subunits: alpha(3), beta(3), gamma(1), delta(1), epsilon(1). CF(0) has three main subunits: a, b and c.</text>
</comment>
<dbReference type="Gene3D" id="2.60.15.10">
    <property type="entry name" value="F0F1 ATP synthase delta/epsilon subunit, N-terminal"/>
    <property type="match status" value="1"/>
</dbReference>
<dbReference type="AlphaFoldDB" id="A0A2A9HHD5"/>
<reference evidence="16 17" key="1">
    <citation type="submission" date="2017-09" db="EMBL/GenBank/DDBJ databases">
        <title>Sequencing the genomes of two abundant thermophiles in Great Basin hot springs: Thermocrinis jamiesonii and novel Chloroflexi Thermoflexus hugenholtzii.</title>
        <authorList>
            <person name="Hedlund B."/>
        </authorList>
    </citation>
    <scope>NUCLEOTIDE SEQUENCE [LARGE SCALE GENOMIC DNA]</scope>
    <source>
        <strain evidence="16 17">G233</strain>
    </source>
</reference>